<evidence type="ECO:0000313" key="1">
    <source>
        <dbReference type="EMBL" id="KJV66700.1"/>
    </source>
</evidence>
<sequence>MHCVESLRIERLALACIEEFFKSALDLYLLSLIYMFCVV</sequence>
<evidence type="ECO:0000313" key="2">
    <source>
        <dbReference type="Proteomes" id="UP000033385"/>
    </source>
</evidence>
<dbReference type="EMBL" id="LANW01000001">
    <property type="protein sequence ID" value="KJV66700.1"/>
    <property type="molecule type" value="Genomic_DNA"/>
</dbReference>
<reference evidence="1 2" key="1">
    <citation type="submission" date="2015-01" db="EMBL/GenBank/DDBJ databases">
        <title>Genome Sequencing of Rickettsiales.</title>
        <authorList>
            <person name="Daugherty S.C."/>
            <person name="Su Q."/>
            <person name="Abolude K."/>
            <person name="Beier-Sexton M."/>
            <person name="Carlyon J.A."/>
            <person name="Carter R."/>
            <person name="Day N.P."/>
            <person name="Dumler S.J."/>
            <person name="Dyachenko V."/>
            <person name="Godinez A."/>
            <person name="Kurtti T.J."/>
            <person name="Lichay M."/>
            <person name="Mullins K.E."/>
            <person name="Ott S."/>
            <person name="Pappas-Brown V."/>
            <person name="Paris D.H."/>
            <person name="Patel P."/>
            <person name="Richards A.L."/>
            <person name="Sadzewicz L."/>
            <person name="Sears K."/>
            <person name="Seidman D."/>
            <person name="Sengamalay N."/>
            <person name="Stenos J."/>
            <person name="Tallon L.J."/>
            <person name="Vincent G."/>
            <person name="Fraser C.M."/>
            <person name="Munderloh U."/>
            <person name="Dunning-Hotopp J.C."/>
        </authorList>
    </citation>
    <scope>NUCLEOTIDE SEQUENCE [LARGE SCALE GENOMIC DNA]</scope>
    <source>
        <strain evidence="1 2">ApNP</strain>
    </source>
</reference>
<accession>A0A0F3NF95</accession>
<organism evidence="1 2">
    <name type="scientific">Anaplasma phagocytophilum str. ApNP</name>
    <dbReference type="NCBI Taxonomy" id="1359153"/>
    <lineage>
        <taxon>Bacteria</taxon>
        <taxon>Pseudomonadati</taxon>
        <taxon>Pseudomonadota</taxon>
        <taxon>Alphaproteobacteria</taxon>
        <taxon>Rickettsiales</taxon>
        <taxon>Anaplasmataceae</taxon>
        <taxon>Anaplasma</taxon>
        <taxon>phagocytophilum group</taxon>
    </lineage>
</organism>
<dbReference type="AlphaFoldDB" id="A0A0F3NF95"/>
<name>A0A0F3NF95_ANAPH</name>
<dbReference type="PATRIC" id="fig|1359153.3.peg.1853"/>
<gene>
    <name evidence="1" type="ORF">APHNP_1810</name>
</gene>
<proteinExistence type="predicted"/>
<dbReference type="Proteomes" id="UP000033385">
    <property type="component" value="Unassembled WGS sequence"/>
</dbReference>
<protein>
    <submittedName>
        <fullName evidence="1">Uncharacterized protein</fullName>
    </submittedName>
</protein>
<comment type="caution">
    <text evidence="1">The sequence shown here is derived from an EMBL/GenBank/DDBJ whole genome shotgun (WGS) entry which is preliminary data.</text>
</comment>